<organism evidence="1 2">
    <name type="scientific">Chrysochromulina ericina virus CeV-01B</name>
    <dbReference type="NCBI Taxonomy" id="3070830"/>
    <lineage>
        <taxon>Viruses</taxon>
        <taxon>Varidnaviria</taxon>
        <taxon>Bamfordvirae</taxon>
        <taxon>Nucleocytoviricota</taxon>
        <taxon>Megaviricetes</taxon>
        <taxon>Imitervirales</taxon>
        <taxon>Mesomimiviridae</taxon>
        <taxon>Tethysvirus</taxon>
        <taxon>Tethysvirus raunefjordenense</taxon>
    </lineage>
</organism>
<evidence type="ECO:0000313" key="1">
    <source>
        <dbReference type="EMBL" id="ALH23159.1"/>
    </source>
</evidence>
<protein>
    <submittedName>
        <fullName evidence="1">Uncharacterized protein</fullName>
    </submittedName>
</protein>
<proteinExistence type="predicted"/>
<evidence type="ECO:0000313" key="2">
    <source>
        <dbReference type="Proteomes" id="UP000203826"/>
    </source>
</evidence>
<dbReference type="KEGG" id="vg:26049120"/>
<reference evidence="1 2" key="1">
    <citation type="journal article" date="2015" name="Genome Announc.">
        <title>The 474-Kilobase-Pair Complete Genome Sequence of CeV-01B, a Virus Infecting Haptolina (Chrysochromulina) ericina (Prymnesiophyceae).</title>
        <authorList>
            <person name="Gallot-Lavallee L."/>
            <person name="Pagarete A."/>
            <person name="Legendre M."/>
            <person name="Santini S."/>
            <person name="Sandaa R.A."/>
            <person name="Himmelbauer H."/>
            <person name="Ogata H."/>
            <person name="Bratbak G."/>
            <person name="Claverie J.M."/>
        </authorList>
    </citation>
    <scope>NUCLEOTIDE SEQUENCE [LARGE SCALE GENOMIC DNA]</scope>
    <source>
        <strain evidence="1">CeV-01B</strain>
    </source>
</reference>
<dbReference type="EMBL" id="KT820662">
    <property type="protein sequence ID" value="ALH23159.1"/>
    <property type="molecule type" value="Genomic_DNA"/>
</dbReference>
<accession>A0A0N9R0I5</accession>
<keyword evidence="2" id="KW-1185">Reference proteome</keyword>
<name>A0A0N9R0I5_9VIRU</name>
<dbReference type="Proteomes" id="UP000203826">
    <property type="component" value="Segment"/>
</dbReference>
<gene>
    <name evidence="1" type="ORF">ceV_253</name>
</gene>
<sequence>MSDLSEKTPVNDKTNSQQIDLLSIDIKDENTALNVLVGYLGLAQRRGAFAINESSKIYDAIKMFKGTSPP</sequence>